<reference evidence="2" key="2">
    <citation type="submission" date="2023-01" db="EMBL/GenBank/DDBJ databases">
        <title>Draft genome sequence of Litoribrevibacter albus strain NBRC 110071.</title>
        <authorList>
            <person name="Sun Q."/>
            <person name="Mori K."/>
        </authorList>
    </citation>
    <scope>NUCLEOTIDE SEQUENCE</scope>
    <source>
        <strain evidence="2">NBRC 110071</strain>
    </source>
</reference>
<evidence type="ECO:0000313" key="2">
    <source>
        <dbReference type="EMBL" id="GLQ32321.1"/>
    </source>
</evidence>
<organism evidence="2 3">
    <name type="scientific">Litoribrevibacter albus</name>
    <dbReference type="NCBI Taxonomy" id="1473156"/>
    <lineage>
        <taxon>Bacteria</taxon>
        <taxon>Pseudomonadati</taxon>
        <taxon>Pseudomonadota</taxon>
        <taxon>Gammaproteobacteria</taxon>
        <taxon>Oceanospirillales</taxon>
        <taxon>Oceanospirillaceae</taxon>
        <taxon>Litoribrevibacter</taxon>
    </lineage>
</organism>
<dbReference type="Proteomes" id="UP001161389">
    <property type="component" value="Unassembled WGS sequence"/>
</dbReference>
<name>A0AA37W950_9GAMM</name>
<reference evidence="2" key="1">
    <citation type="journal article" date="2014" name="Int. J. Syst. Evol. Microbiol.">
        <title>Complete genome sequence of Corynebacterium casei LMG S-19264T (=DSM 44701T), isolated from a smear-ripened cheese.</title>
        <authorList>
            <consortium name="US DOE Joint Genome Institute (JGI-PGF)"/>
            <person name="Walter F."/>
            <person name="Albersmeier A."/>
            <person name="Kalinowski J."/>
            <person name="Ruckert C."/>
        </authorList>
    </citation>
    <scope>NUCLEOTIDE SEQUENCE</scope>
    <source>
        <strain evidence="2">NBRC 110071</strain>
    </source>
</reference>
<evidence type="ECO:0000313" key="3">
    <source>
        <dbReference type="Proteomes" id="UP001161389"/>
    </source>
</evidence>
<dbReference type="AlphaFoldDB" id="A0AA37W950"/>
<keyword evidence="1" id="KW-0732">Signal</keyword>
<feature type="chain" id="PRO_5041269434" description="DUF1329 domain-containing protein" evidence="1">
    <location>
        <begin position="24"/>
        <end position="460"/>
    </location>
</feature>
<protein>
    <recommendedName>
        <fullName evidence="4">DUF1329 domain-containing protein</fullName>
    </recommendedName>
</protein>
<accession>A0AA37W950</accession>
<keyword evidence="3" id="KW-1185">Reference proteome</keyword>
<dbReference type="EMBL" id="BSNM01000015">
    <property type="protein sequence ID" value="GLQ32321.1"/>
    <property type="molecule type" value="Genomic_DNA"/>
</dbReference>
<comment type="caution">
    <text evidence="2">The sequence shown here is derived from an EMBL/GenBank/DDBJ whole genome shotgun (WGS) entry which is preliminary data.</text>
</comment>
<dbReference type="RefSeq" id="WP_284382279.1">
    <property type="nucleotide sequence ID" value="NZ_BSNM01000015.1"/>
</dbReference>
<evidence type="ECO:0008006" key="4">
    <source>
        <dbReference type="Google" id="ProtNLM"/>
    </source>
</evidence>
<feature type="signal peptide" evidence="1">
    <location>
        <begin position="1"/>
        <end position="23"/>
    </location>
</feature>
<dbReference type="InterPro" id="IPR010752">
    <property type="entry name" value="DUF1329"/>
</dbReference>
<gene>
    <name evidence="2" type="ORF">GCM10007876_28000</name>
</gene>
<dbReference type="Gene3D" id="2.50.20.10">
    <property type="entry name" value="Lipoprotein localisation LolA/LolB/LppX"/>
    <property type="match status" value="1"/>
</dbReference>
<evidence type="ECO:0000256" key="1">
    <source>
        <dbReference type="SAM" id="SignalP"/>
    </source>
</evidence>
<sequence length="460" mass="52282">MSTLRKTLIALTGIALIAPMANAKVSSSDAERLKTDLTPFGAVRAGNADGSIPEWAGGLTTPPPEYKGPGDHHANPFPEDEVLFTVTSQNMNKYSDLLTDGQKAMFAAYPETFRVPVYKTRRTHAAPEWVYENNISNATTAVLANKGNGVKKAYGGIPFPLAAQTTKDGLEMYWNHVMRWRGVYIVRRASETAVQRNGEYNMVTSQQEAYFNYYNPEGSVKDLDNILFYYLSFVKAPPRLAGGAVLVHETVDQVKKPRKAWGYNAGQRRVRRAPTLAYDTPIAAMDGLRTADDTDMINGSPDRFDWKYIGTEEKLIPYNNYMIGNPDTKYSDLLWAGHINPKYTRYEKHRVHVIEGTLKKGQRHIYTKRRLYIDEDSWSVASADQYDGRGELWRVSMAYLKNYYEMPVTWTTLDVFHDLQARRYAVQNLDSEESSTIDFSQPIPNSRYFKPSSLRRRGTR</sequence>
<proteinExistence type="predicted"/>
<dbReference type="Pfam" id="PF07044">
    <property type="entry name" value="DUF1329"/>
    <property type="match status" value="1"/>
</dbReference>
<dbReference type="CDD" id="cd16329">
    <property type="entry name" value="LolA_like"/>
    <property type="match status" value="1"/>
</dbReference>